<dbReference type="Gene3D" id="3.30.70.330">
    <property type="match status" value="1"/>
</dbReference>
<keyword evidence="3 8" id="KW-0347">Helicase</keyword>
<name>E7RSQ2_9BACT</name>
<dbReference type="CDD" id="cd18787">
    <property type="entry name" value="SF2_C_DEAD"/>
    <property type="match status" value="1"/>
</dbReference>
<dbReference type="InterPro" id="IPR050079">
    <property type="entry name" value="DEAD_box_RNA_helicase"/>
</dbReference>
<keyword evidence="1" id="KW-0547">Nucleotide-binding</keyword>
<dbReference type="InterPro" id="IPR044742">
    <property type="entry name" value="DEAD/DEAH_RhlB"/>
</dbReference>
<comment type="similarity">
    <text evidence="5">Belongs to the DEAD box helicase family.</text>
</comment>
<dbReference type="GO" id="GO:0016787">
    <property type="term" value="F:hydrolase activity"/>
    <property type="evidence" value="ECO:0007669"/>
    <property type="project" value="UniProtKB-KW"/>
</dbReference>
<dbReference type="InterPro" id="IPR011545">
    <property type="entry name" value="DEAD/DEAH_box_helicase_dom"/>
</dbReference>
<dbReference type="CDD" id="cd00268">
    <property type="entry name" value="DEADc"/>
    <property type="match status" value="1"/>
</dbReference>
<comment type="caution">
    <text evidence="8">The sequence shown here is derived from an EMBL/GenBank/DDBJ whole genome shotgun (WGS) entry which is preliminary data.</text>
</comment>
<dbReference type="SUPFAM" id="SSF52540">
    <property type="entry name" value="P-loop containing nucleoside triphosphate hydrolases"/>
    <property type="match status" value="1"/>
</dbReference>
<dbReference type="PROSITE" id="PS51192">
    <property type="entry name" value="HELICASE_ATP_BIND_1"/>
    <property type="match status" value="1"/>
</dbReference>
<evidence type="ECO:0000256" key="2">
    <source>
        <dbReference type="ARBA" id="ARBA00022801"/>
    </source>
</evidence>
<dbReference type="InterPro" id="IPR005580">
    <property type="entry name" value="DbpA/CsdA_RNA-bd_dom"/>
</dbReference>
<feature type="domain" description="Helicase ATP-binding" evidence="6">
    <location>
        <begin position="1"/>
        <end position="113"/>
    </location>
</feature>
<dbReference type="SMART" id="SM00487">
    <property type="entry name" value="DEXDc"/>
    <property type="match status" value="1"/>
</dbReference>
<evidence type="ECO:0000256" key="3">
    <source>
        <dbReference type="ARBA" id="ARBA00022806"/>
    </source>
</evidence>
<feature type="domain" description="Helicase C-terminal" evidence="7">
    <location>
        <begin position="158"/>
        <end position="308"/>
    </location>
</feature>
<dbReference type="PANTHER" id="PTHR47959">
    <property type="entry name" value="ATP-DEPENDENT RNA HELICASE RHLE-RELATED"/>
    <property type="match status" value="1"/>
</dbReference>
<dbReference type="PANTHER" id="PTHR47959:SF1">
    <property type="entry name" value="ATP-DEPENDENT RNA HELICASE DBPA"/>
    <property type="match status" value="1"/>
</dbReference>
<dbReference type="InterPro" id="IPR001650">
    <property type="entry name" value="Helicase_C-like"/>
</dbReference>
<dbReference type="GO" id="GO:0003676">
    <property type="term" value="F:nucleic acid binding"/>
    <property type="evidence" value="ECO:0007669"/>
    <property type="project" value="InterPro"/>
</dbReference>
<evidence type="ECO:0000256" key="4">
    <source>
        <dbReference type="ARBA" id="ARBA00022840"/>
    </source>
</evidence>
<dbReference type="GO" id="GO:0005829">
    <property type="term" value="C:cytosol"/>
    <property type="evidence" value="ECO:0007669"/>
    <property type="project" value="TreeGrafter"/>
</dbReference>
<evidence type="ECO:0000256" key="5">
    <source>
        <dbReference type="ARBA" id="ARBA00038437"/>
    </source>
</evidence>
<dbReference type="SMART" id="SM00490">
    <property type="entry name" value="HELICc"/>
    <property type="match status" value="1"/>
</dbReference>
<dbReference type="Pfam" id="PF03880">
    <property type="entry name" value="DbpA"/>
    <property type="match status" value="1"/>
</dbReference>
<protein>
    <submittedName>
        <fullName evidence="8">Helicase C-terminal domain protein</fullName>
    </submittedName>
</protein>
<sequence>MQAIIIVPGRELALQSANVLKSMNTGIHAFASYGGRTTMEEHKAISQIKPHIVFATPGKLNDHIDKDNFNTKDVKFLVIDEFDKCLEMGFQEEMKAIIDKLRSVKRRILVSATDAEIIPDFVNIGRSCKIDYLSSKEQIPKRIKVYKVNSPTKDKLETLSGLLKTVGEKSSIVFLNHRESVERTADFLYNNGFVVSSFHGGMEQKAREDSLYRFSNGSTNIFVCTDLGSRGLDIPDVENVIHYHIPENEDSYIHRAGRTARWKSDGNTYFILGPEENIPDYVNSVIENFSIPEELPAPALPVMTTLYIGKGKNDKISKGDIVGFLCKKGKLNIGDIGKIDVRDRYSYVAIKRTTMNAVLDLICGEKIKGLKTIIEQIK</sequence>
<dbReference type="GO" id="GO:0003724">
    <property type="term" value="F:RNA helicase activity"/>
    <property type="evidence" value="ECO:0007669"/>
    <property type="project" value="TreeGrafter"/>
</dbReference>
<accession>E7RSQ2</accession>
<dbReference type="CDD" id="cd12252">
    <property type="entry name" value="RRM_DbpA"/>
    <property type="match status" value="1"/>
</dbReference>
<dbReference type="HOGENOM" id="CLU_003041_1_3_10"/>
<dbReference type="Pfam" id="PF00270">
    <property type="entry name" value="DEAD"/>
    <property type="match status" value="1"/>
</dbReference>
<evidence type="ECO:0000259" key="6">
    <source>
        <dbReference type="PROSITE" id="PS51192"/>
    </source>
</evidence>
<dbReference type="PROSITE" id="PS51194">
    <property type="entry name" value="HELICASE_CTER"/>
    <property type="match status" value="1"/>
</dbReference>
<dbReference type="InterPro" id="IPR027417">
    <property type="entry name" value="P-loop_NTPase"/>
</dbReference>
<organism evidence="8 9">
    <name type="scientific">Hoylesella oralis ATCC 33269</name>
    <dbReference type="NCBI Taxonomy" id="873533"/>
    <lineage>
        <taxon>Bacteria</taxon>
        <taxon>Pseudomonadati</taxon>
        <taxon>Bacteroidota</taxon>
        <taxon>Bacteroidia</taxon>
        <taxon>Bacteroidales</taxon>
        <taxon>Prevotellaceae</taxon>
        <taxon>Hoylesella</taxon>
    </lineage>
</organism>
<reference evidence="8" key="1">
    <citation type="submission" date="2011-01" db="EMBL/GenBank/DDBJ databases">
        <authorList>
            <person name="Muzny D."/>
            <person name="Qin X."/>
            <person name="Buhay C."/>
            <person name="Dugan-Rocha S."/>
            <person name="Ding Y."/>
            <person name="Chen G."/>
            <person name="Hawes A."/>
            <person name="Holder M."/>
            <person name="Jhangiani S."/>
            <person name="Johnson A."/>
            <person name="Khan Z."/>
            <person name="Li Z."/>
            <person name="Liu W."/>
            <person name="Liu X."/>
            <person name="Perez L."/>
            <person name="Shen H."/>
            <person name="Wang Q."/>
            <person name="Watt J."/>
            <person name="Xi L."/>
            <person name="Xin Y."/>
            <person name="Zhou J."/>
            <person name="Deng J."/>
            <person name="Jiang H."/>
            <person name="Liu Y."/>
            <person name="Qu J."/>
            <person name="Song X.-Z."/>
            <person name="Zhang L."/>
            <person name="Villasana D."/>
            <person name="Johnson A."/>
            <person name="Liu J."/>
            <person name="Liyanage D."/>
            <person name="Lorensuhewa L."/>
            <person name="Robinson T."/>
            <person name="Song A."/>
            <person name="Song B.-B."/>
            <person name="Dinh H."/>
            <person name="Thornton R."/>
            <person name="Coyle M."/>
            <person name="Francisco L."/>
            <person name="Jackson L."/>
            <person name="Javaid M."/>
            <person name="Korchina V."/>
            <person name="Kovar C."/>
            <person name="Mata R."/>
            <person name="Mathew T."/>
            <person name="Ngo R."/>
            <person name="Nguyen L."/>
            <person name="Nguyen N."/>
            <person name="Okwuonu G."/>
            <person name="Ongeri F."/>
            <person name="Pham C."/>
            <person name="Simmons D."/>
            <person name="Wilczek-Boney K."/>
            <person name="Hale W."/>
            <person name="Jakkamsetti A."/>
            <person name="Pham P."/>
            <person name="Ruth R."/>
            <person name="San Lucas F."/>
            <person name="Warren J."/>
            <person name="Zhang J."/>
            <person name="Zhao Z."/>
            <person name="Zhou C."/>
            <person name="Zhu D."/>
            <person name="Lee S."/>
            <person name="Bess C."/>
            <person name="Blankenburg K."/>
            <person name="Forbes L."/>
            <person name="Fu Q."/>
            <person name="Gubbala S."/>
            <person name="Hirani K."/>
            <person name="Jayaseelan J.C."/>
            <person name="Lara F."/>
            <person name="Munidasa M."/>
            <person name="Palculict T."/>
            <person name="Patil S."/>
            <person name="Pu L.-L."/>
            <person name="Saada N."/>
            <person name="Tang L."/>
            <person name="Weissenberger G."/>
            <person name="Zhu Y."/>
            <person name="Hemphill L."/>
            <person name="Shang Y."/>
            <person name="Youmans B."/>
            <person name="Ayvaz T."/>
            <person name="Ross M."/>
            <person name="Santibanez J."/>
            <person name="Aqrawi P."/>
            <person name="Gross S."/>
            <person name="Joshi V."/>
            <person name="Fowler G."/>
            <person name="Nazareth L."/>
            <person name="Reid J."/>
            <person name="Worley K."/>
            <person name="Petrosino J."/>
            <person name="Highlander S."/>
            <person name="Gibbs R."/>
        </authorList>
    </citation>
    <scope>NUCLEOTIDE SEQUENCE [LARGE SCALE GENOMIC DNA]</scope>
    <source>
        <strain evidence="8">ATCC 33269</strain>
    </source>
</reference>
<dbReference type="eggNOG" id="COG0513">
    <property type="taxonomic scope" value="Bacteria"/>
</dbReference>
<keyword evidence="9" id="KW-1185">Reference proteome</keyword>
<dbReference type="Proteomes" id="UP000005580">
    <property type="component" value="Unassembled WGS sequence"/>
</dbReference>
<dbReference type="InterPro" id="IPR012677">
    <property type="entry name" value="Nucleotide-bd_a/b_plait_sf"/>
</dbReference>
<dbReference type="InterPro" id="IPR014001">
    <property type="entry name" value="Helicase_ATP-bd"/>
</dbReference>
<proteinExistence type="inferred from homology"/>
<evidence type="ECO:0000259" key="7">
    <source>
        <dbReference type="PROSITE" id="PS51194"/>
    </source>
</evidence>
<evidence type="ECO:0000256" key="1">
    <source>
        <dbReference type="ARBA" id="ARBA00022741"/>
    </source>
</evidence>
<evidence type="ECO:0000313" key="8">
    <source>
        <dbReference type="EMBL" id="EFZ36253.1"/>
    </source>
</evidence>
<keyword evidence="4" id="KW-0067">ATP-binding</keyword>
<evidence type="ECO:0000313" key="9">
    <source>
        <dbReference type="Proteomes" id="UP000005580"/>
    </source>
</evidence>
<dbReference type="GO" id="GO:0005524">
    <property type="term" value="F:ATP binding"/>
    <property type="evidence" value="ECO:0007669"/>
    <property type="project" value="UniProtKB-KW"/>
</dbReference>
<dbReference type="Pfam" id="PF00271">
    <property type="entry name" value="Helicase_C"/>
    <property type="match status" value="1"/>
</dbReference>
<dbReference type="Gene3D" id="3.40.50.300">
    <property type="entry name" value="P-loop containing nucleotide triphosphate hydrolases"/>
    <property type="match status" value="2"/>
</dbReference>
<keyword evidence="2" id="KW-0378">Hydrolase</keyword>
<gene>
    <name evidence="8" type="primary">dbpA</name>
    <name evidence="8" type="ORF">HMPREF0663_12320</name>
</gene>
<dbReference type="EMBL" id="AEPE02000006">
    <property type="protein sequence ID" value="EFZ36253.1"/>
    <property type="molecule type" value="Genomic_DNA"/>
</dbReference>
<dbReference type="AlphaFoldDB" id="E7RSQ2"/>